<dbReference type="EMBL" id="DYVT01000018">
    <property type="protein sequence ID" value="HJF66987.1"/>
    <property type="molecule type" value="Genomic_DNA"/>
</dbReference>
<dbReference type="InterPro" id="IPR036237">
    <property type="entry name" value="Xyl_isomerase-like_sf"/>
</dbReference>
<reference evidence="5 6" key="1">
    <citation type="submission" date="2016-02" db="EMBL/GenBank/DDBJ databases">
        <title>Draft genome sequence of hydrocarbon degrading Staphylococcus saprophyticus Strain CNV2, isolated from crude-oil contaminated soil from Noonmati Oil Refinery, Guwahati, Assam, India.</title>
        <authorList>
            <person name="Mukherjee A."/>
            <person name="Chettri B."/>
            <person name="Langpoklakpam J."/>
            <person name="Singh A.K."/>
            <person name="Chattopadhyay D.J."/>
        </authorList>
    </citation>
    <scope>NUCLEOTIDE SEQUENCE [LARGE SCALE GENOMIC DNA]</scope>
    <source>
        <strain evidence="5 6">CNV2</strain>
    </source>
</reference>
<sequence length="287" mass="32730">MNYLGIYEKAMPVSLSIPEKLKYAKQLGFNFIEMSIDESDQRLARLTWSKDNIHKINETQLYEDIYVQSICLSGHRRYPLGSSDENIRNKALEIMFQAIDLAQKIGVRVIQLAGYDVYYETKSQLTAQNFKESLNVALDYAAKKQVILALEIMDDTFLNSISKYIELKQAVSNHPYLKVYPDVGNLSAWPRNNVPNELAKGINDTVAIHLKDTLPVTADFKGKFKDVPFGEGEVDFVEVFQTLQRLKYNGPFLIEMWSENLTDPKEVILNAKTFIEKAIVKSGVHHG</sequence>
<feature type="domain" description="Xylose isomerase-like TIM barrel" evidence="3">
    <location>
        <begin position="22"/>
        <end position="271"/>
    </location>
</feature>
<dbReference type="NCBIfam" id="NF009689">
    <property type="entry name" value="PRK13210.1"/>
    <property type="match status" value="1"/>
</dbReference>
<protein>
    <recommendedName>
        <fullName evidence="2">L-ribulose-5-phosphate 3-epimerase</fullName>
    </recommendedName>
</protein>
<dbReference type="Proteomes" id="UP000706163">
    <property type="component" value="Unassembled WGS sequence"/>
</dbReference>
<organism evidence="5 6">
    <name type="scientific">Staphylococcus kloosii</name>
    <dbReference type="NCBI Taxonomy" id="29384"/>
    <lineage>
        <taxon>Bacteria</taxon>
        <taxon>Bacillati</taxon>
        <taxon>Bacillota</taxon>
        <taxon>Bacilli</taxon>
        <taxon>Bacillales</taxon>
        <taxon>Staphylococcaceae</taxon>
        <taxon>Staphylococcus</taxon>
    </lineage>
</organism>
<evidence type="ECO:0000256" key="2">
    <source>
        <dbReference type="NCBIfam" id="TIGR00542"/>
    </source>
</evidence>
<dbReference type="GO" id="GO:0016861">
    <property type="term" value="F:intramolecular oxidoreductase activity, interconverting aldoses and ketoses"/>
    <property type="evidence" value="ECO:0007669"/>
    <property type="project" value="InterPro"/>
</dbReference>
<dbReference type="Gene3D" id="3.20.20.150">
    <property type="entry name" value="Divalent-metal-dependent TIM barrel enzymes"/>
    <property type="match status" value="1"/>
</dbReference>
<evidence type="ECO:0000259" key="3">
    <source>
        <dbReference type="Pfam" id="PF01261"/>
    </source>
</evidence>
<evidence type="ECO:0000313" key="6">
    <source>
        <dbReference type="Proteomes" id="UP000075418"/>
    </source>
</evidence>
<evidence type="ECO:0000313" key="5">
    <source>
        <dbReference type="EMBL" id="KYH14066.1"/>
    </source>
</evidence>
<dbReference type="EMBL" id="LUGM01000002">
    <property type="protein sequence ID" value="KYH14066.1"/>
    <property type="molecule type" value="Genomic_DNA"/>
</dbReference>
<dbReference type="RefSeq" id="WP_061854289.1">
    <property type="nucleotide sequence ID" value="NZ_DYVT01000018.1"/>
</dbReference>
<evidence type="ECO:0000256" key="1">
    <source>
        <dbReference type="ARBA" id="ARBA00023235"/>
    </source>
</evidence>
<dbReference type="GO" id="GO:0034015">
    <property type="term" value="F:L-ribulose-5-phosphate 3-epimerase activity"/>
    <property type="evidence" value="ECO:0007669"/>
    <property type="project" value="TreeGrafter"/>
</dbReference>
<reference evidence="4" key="3">
    <citation type="submission" date="2021-09" db="EMBL/GenBank/DDBJ databases">
        <authorList>
            <person name="Gilroy R."/>
        </authorList>
    </citation>
    <scope>NUCLEOTIDE SEQUENCE</scope>
    <source>
        <strain evidence="4">CHK149-3286</strain>
    </source>
</reference>
<comment type="caution">
    <text evidence="5">The sequence shown here is derived from an EMBL/GenBank/DDBJ whole genome shotgun (WGS) entry which is preliminary data.</text>
</comment>
<reference evidence="4" key="2">
    <citation type="journal article" date="2021" name="PeerJ">
        <title>Extensive microbial diversity within the chicken gut microbiome revealed by metagenomics and culture.</title>
        <authorList>
            <person name="Gilroy R."/>
            <person name="Ravi A."/>
            <person name="Getino M."/>
            <person name="Pursley I."/>
            <person name="Horton D.L."/>
            <person name="Alikhan N.F."/>
            <person name="Baker D."/>
            <person name="Gharbi K."/>
            <person name="Hall N."/>
            <person name="Watson M."/>
            <person name="Adriaenssens E.M."/>
            <person name="Foster-Nyarko E."/>
            <person name="Jarju S."/>
            <person name="Secka A."/>
            <person name="Antonio M."/>
            <person name="Oren A."/>
            <person name="Chaudhuri R.R."/>
            <person name="La Ragione R."/>
            <person name="Hildebrand F."/>
            <person name="Pallen M.J."/>
        </authorList>
    </citation>
    <scope>NUCLEOTIDE SEQUENCE</scope>
    <source>
        <strain evidence="4">CHK149-3286</strain>
    </source>
</reference>
<dbReference type="NCBIfam" id="TIGR00542">
    <property type="entry name" value="hxl6Piso_put"/>
    <property type="match status" value="1"/>
</dbReference>
<dbReference type="InterPro" id="IPR050417">
    <property type="entry name" value="Sugar_Epim/Isomerase"/>
</dbReference>
<proteinExistence type="predicted"/>
<dbReference type="PANTHER" id="PTHR43489:SF1">
    <property type="entry name" value="L-RIBULOSE-5-PHOSPHATE 3-EPIMERASE SGBU-RELATED"/>
    <property type="match status" value="1"/>
</dbReference>
<evidence type="ECO:0000313" key="4">
    <source>
        <dbReference type="EMBL" id="HJF66987.1"/>
    </source>
</evidence>
<dbReference type="PANTHER" id="PTHR43489">
    <property type="entry name" value="ISOMERASE"/>
    <property type="match status" value="1"/>
</dbReference>
<gene>
    <name evidence="5" type="ORF">A0131_04535</name>
    <name evidence="4" type="ORF">K8V85_01620</name>
</gene>
<dbReference type="InterPro" id="IPR004560">
    <property type="entry name" value="L-Ru-5P_3-Epase"/>
</dbReference>
<dbReference type="Pfam" id="PF01261">
    <property type="entry name" value="AP_endonuc_2"/>
    <property type="match status" value="1"/>
</dbReference>
<accession>A0A151A3Y6</accession>
<dbReference type="NCBIfam" id="NF009688">
    <property type="entry name" value="PRK13209.1"/>
    <property type="match status" value="1"/>
</dbReference>
<dbReference type="InterPro" id="IPR013022">
    <property type="entry name" value="Xyl_isomerase-like_TIM-brl"/>
</dbReference>
<dbReference type="GO" id="GO:0019852">
    <property type="term" value="P:L-ascorbic acid metabolic process"/>
    <property type="evidence" value="ECO:0007669"/>
    <property type="project" value="TreeGrafter"/>
</dbReference>
<dbReference type="AlphaFoldDB" id="A0A151A3Y6"/>
<dbReference type="Proteomes" id="UP000075418">
    <property type="component" value="Unassembled WGS sequence"/>
</dbReference>
<keyword evidence="1 4" id="KW-0413">Isomerase</keyword>
<name>A0A151A3Y6_9STAP</name>
<dbReference type="SUPFAM" id="SSF51658">
    <property type="entry name" value="Xylose isomerase-like"/>
    <property type="match status" value="1"/>
</dbReference>